<keyword evidence="2" id="KW-0732">Signal</keyword>
<sequence>MTTRRAALGTMMLLVALMLAGCESAVAGSPRASSDRPDTADSTSPSTSERLSPSVEKPKDLRGIDPCEFVTPEQRAELQLTAPDEKEMSPWGEQLCDLGGSVVGISFSPNTVLGDGLDRAYRSKNSFDNFAETNVDGYPGVRVNFATQSCALIMGVSNEQTLNMELTRVSANAPGKGDPCGFAEEIMSEVIRNLPDA</sequence>
<reference evidence="3 4" key="1">
    <citation type="submission" date="2019-03" db="EMBL/GenBank/DDBJ databases">
        <title>Genomic Encyclopedia of Archaeal and Bacterial Type Strains, Phase II (KMG-II): from individual species to whole genera.</title>
        <authorList>
            <person name="Goeker M."/>
        </authorList>
    </citation>
    <scope>NUCLEOTIDE SEQUENCE [LARGE SCALE GENOMIC DNA]</scope>
    <source>
        <strain evidence="3 4">DSM 45499</strain>
    </source>
</reference>
<feature type="region of interest" description="Disordered" evidence="1">
    <location>
        <begin position="27"/>
        <end position="65"/>
    </location>
</feature>
<dbReference type="Proteomes" id="UP000294927">
    <property type="component" value="Unassembled WGS sequence"/>
</dbReference>
<dbReference type="AlphaFoldDB" id="A0A4R7V9H1"/>
<evidence type="ECO:0000313" key="4">
    <source>
        <dbReference type="Proteomes" id="UP000294927"/>
    </source>
</evidence>
<dbReference type="OrthoDB" id="3697076at2"/>
<dbReference type="RefSeq" id="WP_133906277.1">
    <property type="nucleotide sequence ID" value="NZ_SOCP01000012.1"/>
</dbReference>
<evidence type="ECO:0000256" key="2">
    <source>
        <dbReference type="SAM" id="SignalP"/>
    </source>
</evidence>
<dbReference type="Pfam" id="PF12079">
    <property type="entry name" value="DUF3558"/>
    <property type="match status" value="1"/>
</dbReference>
<dbReference type="InterPro" id="IPR024520">
    <property type="entry name" value="DUF3558"/>
</dbReference>
<comment type="caution">
    <text evidence="3">The sequence shown here is derived from an EMBL/GenBank/DDBJ whole genome shotgun (WGS) entry which is preliminary data.</text>
</comment>
<name>A0A4R7V9H1_9PSEU</name>
<feature type="compositionally biased region" description="Basic and acidic residues" evidence="1">
    <location>
        <begin position="56"/>
        <end position="65"/>
    </location>
</feature>
<feature type="signal peptide" evidence="2">
    <location>
        <begin position="1"/>
        <end position="27"/>
    </location>
</feature>
<dbReference type="PROSITE" id="PS51257">
    <property type="entry name" value="PROKAR_LIPOPROTEIN"/>
    <property type="match status" value="1"/>
</dbReference>
<protein>
    <submittedName>
        <fullName evidence="3">Uncharacterized protein DUF3558</fullName>
    </submittedName>
</protein>
<evidence type="ECO:0000313" key="3">
    <source>
        <dbReference type="EMBL" id="TDV45569.1"/>
    </source>
</evidence>
<feature type="chain" id="PRO_5020759258" evidence="2">
    <location>
        <begin position="28"/>
        <end position="197"/>
    </location>
</feature>
<dbReference type="EMBL" id="SOCP01000012">
    <property type="protein sequence ID" value="TDV45569.1"/>
    <property type="molecule type" value="Genomic_DNA"/>
</dbReference>
<organism evidence="3 4">
    <name type="scientific">Actinophytocola oryzae</name>
    <dbReference type="NCBI Taxonomy" id="502181"/>
    <lineage>
        <taxon>Bacteria</taxon>
        <taxon>Bacillati</taxon>
        <taxon>Actinomycetota</taxon>
        <taxon>Actinomycetes</taxon>
        <taxon>Pseudonocardiales</taxon>
        <taxon>Pseudonocardiaceae</taxon>
    </lineage>
</organism>
<keyword evidence="4" id="KW-1185">Reference proteome</keyword>
<evidence type="ECO:0000256" key="1">
    <source>
        <dbReference type="SAM" id="MobiDB-lite"/>
    </source>
</evidence>
<gene>
    <name evidence="3" type="ORF">CLV71_112241</name>
</gene>
<proteinExistence type="predicted"/>
<accession>A0A4R7V9H1</accession>